<feature type="compositionally biased region" description="Polar residues" evidence="1">
    <location>
        <begin position="41"/>
        <end position="58"/>
    </location>
</feature>
<feature type="region of interest" description="Disordered" evidence="1">
    <location>
        <begin position="704"/>
        <end position="738"/>
    </location>
</feature>
<feature type="region of interest" description="Disordered" evidence="1">
    <location>
        <begin position="618"/>
        <end position="664"/>
    </location>
</feature>
<dbReference type="EMBL" id="JAFJYH010000093">
    <property type="protein sequence ID" value="KAG4420001.1"/>
    <property type="molecule type" value="Genomic_DNA"/>
</dbReference>
<evidence type="ECO:0000313" key="3">
    <source>
        <dbReference type="Proteomes" id="UP000664132"/>
    </source>
</evidence>
<feature type="compositionally biased region" description="Polar residues" evidence="1">
    <location>
        <begin position="87"/>
        <end position="139"/>
    </location>
</feature>
<organism evidence="2 3">
    <name type="scientific">Cadophora malorum</name>
    <dbReference type="NCBI Taxonomy" id="108018"/>
    <lineage>
        <taxon>Eukaryota</taxon>
        <taxon>Fungi</taxon>
        <taxon>Dikarya</taxon>
        <taxon>Ascomycota</taxon>
        <taxon>Pezizomycotina</taxon>
        <taxon>Leotiomycetes</taxon>
        <taxon>Helotiales</taxon>
        <taxon>Ploettnerulaceae</taxon>
        <taxon>Cadophora</taxon>
    </lineage>
</organism>
<protein>
    <submittedName>
        <fullName evidence="2">Uncharacterized protein</fullName>
    </submittedName>
</protein>
<evidence type="ECO:0000313" key="2">
    <source>
        <dbReference type="EMBL" id="KAG4420001.1"/>
    </source>
</evidence>
<gene>
    <name evidence="2" type="ORF">IFR04_006852</name>
</gene>
<feature type="region of interest" description="Disordered" evidence="1">
    <location>
        <begin position="220"/>
        <end position="280"/>
    </location>
</feature>
<feature type="compositionally biased region" description="Basic and acidic residues" evidence="1">
    <location>
        <begin position="719"/>
        <end position="729"/>
    </location>
</feature>
<evidence type="ECO:0000256" key="1">
    <source>
        <dbReference type="SAM" id="MobiDB-lite"/>
    </source>
</evidence>
<name>A0A8H7TID1_9HELO</name>
<dbReference type="Proteomes" id="UP000664132">
    <property type="component" value="Unassembled WGS sequence"/>
</dbReference>
<reference evidence="2" key="1">
    <citation type="submission" date="2021-02" db="EMBL/GenBank/DDBJ databases">
        <title>Genome sequence Cadophora malorum strain M34.</title>
        <authorList>
            <person name="Stefanovic E."/>
            <person name="Vu D."/>
            <person name="Scully C."/>
            <person name="Dijksterhuis J."/>
            <person name="Roader J."/>
            <person name="Houbraken J."/>
        </authorList>
    </citation>
    <scope>NUCLEOTIDE SEQUENCE</scope>
    <source>
        <strain evidence="2">M34</strain>
    </source>
</reference>
<sequence length="753" mass="84010">MAEISSIPGPPSLDDPPIRKSDPNSFEYTMDNIGHDWDPDSQLSSSSHAESNLDQQRATPGPPSKHDKLISESPSPPPRPSTPCINHPNNSDETSTQNISTHTNLRSQIFRANSASKEQSDRSTSISQLPQRPNSTSARNAPFEATASRNPNSLAVQVDSMPRHSQMATARDGPGTPKDPEALRELALLGNNYSTSDNDNIDPRLRPGAEVMQIPPPSFPQPDNSSRATQHLAHPLTGPFPSTNIYEGRRRQGAPSATSPTITVGRPSLDGSAIRSGSVHSENLAGSTRATKCILHDKDLAIELITLVDERIKDGVDPLFFINLRDMIMLFYREHARGPGDTDDDALEGSLMSQLSACRSDSVAAMFVDTSDRLFFRAGWRLRPSSQGPPGLSLPPRPQSRPRASTYLSTPPAKRKQDSSSPPTTNSRKRQNSALNSFSSAVSESRSSISRILSEQVWCELCEKSYRRQVKYMRDYDMHFPHFFWVCIADDCDFYANRLDGVIGQHWGRKDHKDFLRGRDRKELEEQQRRNKFVIPDAGHQSCVYCDEDFDDSKNYVYRRDHHARHVRDEDQDALDDRYKHRCTYPASCGMKDKYWRDSQYVLQNRIPVNEYRRQLGLGDTFTQSDGDDDYDESIHDNASQPHHGSGGIGRGERTRSAGSGSNRRVVAVGSHISSNGGPLDRLQLYPRSHEDLDTVPALDRTVSGFLTDPDSHWTQPRSEGELRSHQEEITGGSDAVPVPLVSLELDLQEDPI</sequence>
<dbReference type="AlphaFoldDB" id="A0A8H7TID1"/>
<feature type="region of interest" description="Disordered" evidence="1">
    <location>
        <begin position="386"/>
        <end position="437"/>
    </location>
</feature>
<comment type="caution">
    <text evidence="2">The sequence shown here is derived from an EMBL/GenBank/DDBJ whole genome shotgun (WGS) entry which is preliminary data.</text>
</comment>
<feature type="compositionally biased region" description="Polar residues" evidence="1">
    <location>
        <begin position="419"/>
        <end position="436"/>
    </location>
</feature>
<feature type="region of interest" description="Disordered" evidence="1">
    <location>
        <begin position="1"/>
        <end position="181"/>
    </location>
</feature>
<proteinExistence type="predicted"/>
<keyword evidence="3" id="KW-1185">Reference proteome</keyword>
<accession>A0A8H7TID1</accession>